<dbReference type="GeneID" id="136074641"/>
<evidence type="ECO:0000313" key="4">
    <source>
        <dbReference type="RefSeq" id="XP_065643052.1"/>
    </source>
</evidence>
<proteinExistence type="predicted"/>
<dbReference type="RefSeq" id="XP_065643052.1">
    <property type="nucleotide sequence ID" value="XM_065786980.1"/>
</dbReference>
<reference evidence="3" key="1">
    <citation type="submission" date="2025-05" db="UniProtKB">
        <authorList>
            <consortium name="RefSeq"/>
        </authorList>
    </citation>
    <scope>NUCLEOTIDE SEQUENCE [LARGE SCALE GENOMIC DNA]</scope>
</reference>
<dbReference type="Pfam" id="PF00078">
    <property type="entry name" value="RVT_1"/>
    <property type="match status" value="1"/>
</dbReference>
<protein>
    <submittedName>
        <fullName evidence="4">Uncharacterized protein LOC136074641</fullName>
    </submittedName>
</protein>
<dbReference type="Proteomes" id="UP001652625">
    <property type="component" value="Chromosome 01"/>
</dbReference>
<evidence type="ECO:0000256" key="1">
    <source>
        <dbReference type="SAM" id="SignalP"/>
    </source>
</evidence>
<dbReference type="PANTHER" id="PTHR33332">
    <property type="entry name" value="REVERSE TRANSCRIPTASE DOMAIN-CONTAINING PROTEIN"/>
    <property type="match status" value="1"/>
</dbReference>
<dbReference type="PROSITE" id="PS50878">
    <property type="entry name" value="RT_POL"/>
    <property type="match status" value="1"/>
</dbReference>
<name>A0ABM4B2L1_HYDVU</name>
<organism evidence="3 4">
    <name type="scientific">Hydra vulgaris</name>
    <name type="common">Hydra</name>
    <name type="synonym">Hydra attenuata</name>
    <dbReference type="NCBI Taxonomy" id="6087"/>
    <lineage>
        <taxon>Eukaryota</taxon>
        <taxon>Metazoa</taxon>
        <taxon>Cnidaria</taxon>
        <taxon>Hydrozoa</taxon>
        <taxon>Hydroidolina</taxon>
        <taxon>Anthoathecata</taxon>
        <taxon>Aplanulata</taxon>
        <taxon>Hydridae</taxon>
        <taxon>Hydra</taxon>
    </lineage>
</organism>
<feature type="domain" description="Reverse transcriptase" evidence="2">
    <location>
        <begin position="1"/>
        <end position="121"/>
    </location>
</feature>
<evidence type="ECO:0000259" key="2">
    <source>
        <dbReference type="PROSITE" id="PS50878"/>
    </source>
</evidence>
<gene>
    <name evidence="4" type="primary">LOC136074641</name>
</gene>
<dbReference type="InterPro" id="IPR000477">
    <property type="entry name" value="RT_dom"/>
</dbReference>
<evidence type="ECO:0000313" key="3">
    <source>
        <dbReference type="Proteomes" id="UP001652625"/>
    </source>
</evidence>
<feature type="signal peptide" evidence="1">
    <location>
        <begin position="1"/>
        <end position="28"/>
    </location>
</feature>
<feature type="chain" id="PRO_5045078242" evidence="1">
    <location>
        <begin position="29"/>
        <end position="190"/>
    </location>
</feature>
<reference evidence="4" key="2">
    <citation type="submission" date="2025-08" db="UniProtKB">
        <authorList>
            <consortium name="RefSeq"/>
        </authorList>
    </citation>
    <scope>IDENTIFICATION</scope>
</reference>
<keyword evidence="3" id="KW-1185">Reference proteome</keyword>
<accession>A0ABM4B2L1</accession>
<sequence length="190" mass="22279">MNITCGVPQGSILGLLLFLIFINDLSKACTELDTILFADDTNRFYVHNDINILFKSVNNELLNLTEWFNANKLSLNVTKTKYTFFHRFHDRDKIPLKLPKLCIANQDIKRETTLKFLSVLLDENVTWRDHIQYLENTILRNTGLLCRAKPFLNPTCLKLLYFSFIHCHFNYANIAWCSTNKNKIKKLFNK</sequence>
<keyword evidence="1" id="KW-0732">Signal</keyword>